<evidence type="ECO:0000256" key="1">
    <source>
        <dbReference type="SAM" id="MobiDB-lite"/>
    </source>
</evidence>
<dbReference type="Pfam" id="PF11696">
    <property type="entry name" value="DUF3292"/>
    <property type="match status" value="2"/>
</dbReference>
<accession>A0ABR4JBV8</accession>
<sequence>MASHGIPPPLPPRKLPATRVPSAGINDEVIRRLVAAFNKQVSHVQAVSELPPHDGQFDLTRAPDEQFPPEKLQRTIERFYASVIAPAGNLLGHINRLRSWDDLNRTGVFCSVYAIAWLGDRLVLVVTVALLAMLFSPDVRSLLFPPLPKTQSRHGPGSEAQTQVKEEDVADLEFETAAEVSDTGDTSAEMLVLETADPEVVSTILVENASGKPRKKVHPALNRTMGALSDVTDICERLSNVVSPISPLDPIVPRLRLAGILVSICLVSSFCSSYMLVKTVELLIGLGLFGEPLFTRGMAYLHLNVPKWKEYMDIERTLLLNVPTNAQLTLTLLRLAESSSSPITLQTQSHSQSRALARRSENSAAALLQKIRTRRSQQAPPPLPPRRASTEQPGQQRALDSEDTRSIEPPKSQKAAKFFRFARRAVGTAVRGHIALDRALATTASGYARGLLTAVDDGVGGRGRVLALMPSFSGGRRVRADVFEAKFEGKRGCVVFDSPPGEGQGQVDGGGVLYFTTTKAKHLGDTRLRQQQPSGVVKFSIPLDSITGIRKTAGLGWKGKLIVELAVGSQDLGLGSDGGSADGLIIRAARSDTDRYGDGDSDGLGDAQDTQDAQEDMAEFHLTGVMGRDALFNRLVVAGGQRWEMC</sequence>
<dbReference type="InterPro" id="IPR021709">
    <property type="entry name" value="DUF3292"/>
</dbReference>
<proteinExistence type="predicted"/>
<evidence type="ECO:0000313" key="3">
    <source>
        <dbReference type="Proteomes" id="UP001610446"/>
    </source>
</evidence>
<feature type="compositionally biased region" description="Basic and acidic residues" evidence="1">
    <location>
        <begin position="399"/>
        <end position="408"/>
    </location>
</feature>
<reference evidence="2 3" key="1">
    <citation type="submission" date="2024-07" db="EMBL/GenBank/DDBJ databases">
        <title>Section-level genome sequencing and comparative genomics of Aspergillus sections Usti and Cavernicolus.</title>
        <authorList>
            <consortium name="Lawrence Berkeley National Laboratory"/>
            <person name="Nybo J.L."/>
            <person name="Vesth T.C."/>
            <person name="Theobald S."/>
            <person name="Frisvad J.C."/>
            <person name="Larsen T.O."/>
            <person name="Kjaerboelling I."/>
            <person name="Rothschild-Mancinelli K."/>
            <person name="Lyhne E.K."/>
            <person name="Kogle M.E."/>
            <person name="Barry K."/>
            <person name="Clum A."/>
            <person name="Na H."/>
            <person name="Ledsgaard L."/>
            <person name="Lin J."/>
            <person name="Lipzen A."/>
            <person name="Kuo A."/>
            <person name="Riley R."/>
            <person name="Mondo S."/>
            <person name="Labutti K."/>
            <person name="Haridas S."/>
            <person name="Pangalinan J."/>
            <person name="Salamov A.A."/>
            <person name="Simmons B.A."/>
            <person name="Magnuson J.K."/>
            <person name="Chen J."/>
            <person name="Drula E."/>
            <person name="Henrissat B."/>
            <person name="Wiebenga A."/>
            <person name="Lubbers R.J."/>
            <person name="Gomes A.C."/>
            <person name="Makela M.R."/>
            <person name="Stajich J."/>
            <person name="Grigoriev I.V."/>
            <person name="Mortensen U.H."/>
            <person name="De Vries R.P."/>
            <person name="Baker S.E."/>
            <person name="Andersen M.R."/>
        </authorList>
    </citation>
    <scope>NUCLEOTIDE SEQUENCE [LARGE SCALE GENOMIC DNA]</scope>
    <source>
        <strain evidence="2 3">CBS 123904</strain>
    </source>
</reference>
<gene>
    <name evidence="2" type="ORF">BJY01DRAFT_251549</name>
</gene>
<name>A0ABR4JBV8_9EURO</name>
<protein>
    <submittedName>
        <fullName evidence="2">Uncharacterized protein</fullName>
    </submittedName>
</protein>
<dbReference type="Proteomes" id="UP001610446">
    <property type="component" value="Unassembled WGS sequence"/>
</dbReference>
<feature type="region of interest" description="Disordered" evidence="1">
    <location>
        <begin position="371"/>
        <end position="413"/>
    </location>
</feature>
<organism evidence="2 3">
    <name type="scientific">Aspergillus pseudoustus</name>
    <dbReference type="NCBI Taxonomy" id="1810923"/>
    <lineage>
        <taxon>Eukaryota</taxon>
        <taxon>Fungi</taxon>
        <taxon>Dikarya</taxon>
        <taxon>Ascomycota</taxon>
        <taxon>Pezizomycotina</taxon>
        <taxon>Eurotiomycetes</taxon>
        <taxon>Eurotiomycetidae</taxon>
        <taxon>Eurotiales</taxon>
        <taxon>Aspergillaceae</taxon>
        <taxon>Aspergillus</taxon>
        <taxon>Aspergillus subgen. Nidulantes</taxon>
    </lineage>
</organism>
<keyword evidence="3" id="KW-1185">Reference proteome</keyword>
<dbReference type="PANTHER" id="PTHR38694">
    <property type="entry name" value="CONSERVED EXPRESSED PROTEIN"/>
    <property type="match status" value="1"/>
</dbReference>
<evidence type="ECO:0000313" key="2">
    <source>
        <dbReference type="EMBL" id="KAL2837227.1"/>
    </source>
</evidence>
<comment type="caution">
    <text evidence="2">The sequence shown here is derived from an EMBL/GenBank/DDBJ whole genome shotgun (WGS) entry which is preliminary data.</text>
</comment>
<dbReference type="PANTHER" id="PTHR38694:SF2">
    <property type="match status" value="1"/>
</dbReference>
<dbReference type="EMBL" id="JBFXLU010000164">
    <property type="protein sequence ID" value="KAL2837227.1"/>
    <property type="molecule type" value="Genomic_DNA"/>
</dbReference>